<evidence type="ECO:0000313" key="8">
    <source>
        <dbReference type="Proteomes" id="UP000257136"/>
    </source>
</evidence>
<evidence type="ECO:0000256" key="6">
    <source>
        <dbReference type="SAM" id="Phobius"/>
    </source>
</evidence>
<dbReference type="OrthoDB" id="681046at2"/>
<evidence type="ECO:0000256" key="2">
    <source>
        <dbReference type="ARBA" id="ARBA00022475"/>
    </source>
</evidence>
<reference evidence="7 8" key="1">
    <citation type="submission" date="2018-08" db="EMBL/GenBank/DDBJ databases">
        <title>Genomic Encyclopedia of Archaeal and Bacterial Type Strains, Phase II (KMG-II): from individual species to whole genera.</title>
        <authorList>
            <person name="Goeker M."/>
        </authorList>
    </citation>
    <scope>NUCLEOTIDE SEQUENCE [LARGE SCALE GENOMIC DNA]</scope>
    <source>
        <strain evidence="7 8">DSM 100880</strain>
    </source>
</reference>
<keyword evidence="2" id="KW-1003">Cell membrane</keyword>
<proteinExistence type="predicted"/>
<feature type="transmembrane region" description="Helical" evidence="6">
    <location>
        <begin position="59"/>
        <end position="79"/>
    </location>
</feature>
<dbReference type="InterPro" id="IPR005171">
    <property type="entry name" value="Cyt_c_oxidase_su4_prok"/>
</dbReference>
<evidence type="ECO:0000256" key="1">
    <source>
        <dbReference type="ARBA" id="ARBA00004651"/>
    </source>
</evidence>
<keyword evidence="5 6" id="KW-0472">Membrane</keyword>
<comment type="subcellular location">
    <subcellularLocation>
        <location evidence="1">Cell membrane</location>
        <topology evidence="1">Multi-pass membrane protein</topology>
    </subcellularLocation>
</comment>
<evidence type="ECO:0000256" key="5">
    <source>
        <dbReference type="ARBA" id="ARBA00023136"/>
    </source>
</evidence>
<protein>
    <submittedName>
        <fullName evidence="7">Cytochrome c oxidase subunit IV</fullName>
    </submittedName>
</protein>
<sequence length="80" mass="9084">MEKSLILVYILLLIVTFTVVCMVGWYGSSDVVAPLIMLFAVVKFLLVAFQFMELKKAHSFWKISLTLTLVLFTVLVISLK</sequence>
<keyword evidence="4 6" id="KW-1133">Transmembrane helix</keyword>
<feature type="transmembrane region" description="Helical" evidence="6">
    <location>
        <begin position="32"/>
        <end position="52"/>
    </location>
</feature>
<evidence type="ECO:0000313" key="7">
    <source>
        <dbReference type="EMBL" id="REG98577.1"/>
    </source>
</evidence>
<keyword evidence="8" id="KW-1185">Reference proteome</keyword>
<evidence type="ECO:0000256" key="3">
    <source>
        <dbReference type="ARBA" id="ARBA00022692"/>
    </source>
</evidence>
<dbReference type="GO" id="GO:0005886">
    <property type="term" value="C:plasma membrane"/>
    <property type="evidence" value="ECO:0007669"/>
    <property type="project" value="UniProtKB-SubCell"/>
</dbReference>
<dbReference type="AlphaFoldDB" id="A0A3E0EK16"/>
<feature type="transmembrane region" description="Helical" evidence="6">
    <location>
        <begin position="7"/>
        <end position="26"/>
    </location>
</feature>
<gene>
    <name evidence="7" type="ORF">C8P67_106184</name>
</gene>
<accession>A0A3E0EK16</accession>
<dbReference type="EMBL" id="QUNI01000006">
    <property type="protein sequence ID" value="REG98577.1"/>
    <property type="molecule type" value="Genomic_DNA"/>
</dbReference>
<dbReference type="Proteomes" id="UP000257136">
    <property type="component" value="Unassembled WGS sequence"/>
</dbReference>
<evidence type="ECO:0000256" key="4">
    <source>
        <dbReference type="ARBA" id="ARBA00022989"/>
    </source>
</evidence>
<dbReference type="RefSeq" id="WP_147298229.1">
    <property type="nucleotide sequence ID" value="NZ_QUNI01000006.1"/>
</dbReference>
<organism evidence="7 8">
    <name type="scientific">Flavobacterium aquicola</name>
    <dbReference type="NCBI Taxonomy" id="1682742"/>
    <lineage>
        <taxon>Bacteria</taxon>
        <taxon>Pseudomonadati</taxon>
        <taxon>Bacteroidota</taxon>
        <taxon>Flavobacteriia</taxon>
        <taxon>Flavobacteriales</taxon>
        <taxon>Flavobacteriaceae</taxon>
        <taxon>Flavobacterium</taxon>
    </lineage>
</organism>
<comment type="caution">
    <text evidence="7">The sequence shown here is derived from an EMBL/GenBank/DDBJ whole genome shotgun (WGS) entry which is preliminary data.</text>
</comment>
<dbReference type="Pfam" id="PF03626">
    <property type="entry name" value="COX4_pro"/>
    <property type="match status" value="1"/>
</dbReference>
<keyword evidence="3 6" id="KW-0812">Transmembrane</keyword>
<name>A0A3E0EK16_9FLAO</name>